<name>A0ABT7XL16_9NEIS</name>
<evidence type="ECO:0000313" key="3">
    <source>
        <dbReference type="Proteomes" id="UP001168540"/>
    </source>
</evidence>
<comment type="caution">
    <text evidence="2">The sequence shown here is derived from an EMBL/GenBank/DDBJ whole genome shotgun (WGS) entry which is preliminary data.</text>
</comment>
<organism evidence="2 3">
    <name type="scientific">Crenobacter oryzisoli</name>
    <dbReference type="NCBI Taxonomy" id="3056844"/>
    <lineage>
        <taxon>Bacteria</taxon>
        <taxon>Pseudomonadati</taxon>
        <taxon>Pseudomonadota</taxon>
        <taxon>Betaproteobacteria</taxon>
        <taxon>Neisseriales</taxon>
        <taxon>Neisseriaceae</taxon>
        <taxon>Crenobacter</taxon>
    </lineage>
</organism>
<reference evidence="2" key="1">
    <citation type="submission" date="2023-06" db="EMBL/GenBank/DDBJ databases">
        <authorList>
            <person name="Zhang S."/>
        </authorList>
    </citation>
    <scope>NUCLEOTIDE SEQUENCE</scope>
    <source>
        <strain evidence="2">SG2303</strain>
    </source>
</reference>
<feature type="region of interest" description="Disordered" evidence="1">
    <location>
        <begin position="133"/>
        <end position="163"/>
    </location>
</feature>
<dbReference type="RefSeq" id="WP_289829046.1">
    <property type="nucleotide sequence ID" value="NZ_JAUEDK010000007.1"/>
</dbReference>
<evidence type="ECO:0000313" key="2">
    <source>
        <dbReference type="EMBL" id="MDN0074475.1"/>
    </source>
</evidence>
<keyword evidence="3" id="KW-1185">Reference proteome</keyword>
<evidence type="ECO:0000256" key="1">
    <source>
        <dbReference type="SAM" id="MobiDB-lite"/>
    </source>
</evidence>
<dbReference type="EMBL" id="JAUEDK010000007">
    <property type="protein sequence ID" value="MDN0074475.1"/>
    <property type="molecule type" value="Genomic_DNA"/>
</dbReference>
<dbReference type="Proteomes" id="UP001168540">
    <property type="component" value="Unassembled WGS sequence"/>
</dbReference>
<accession>A0ABT7XL16</accession>
<feature type="compositionally biased region" description="Low complexity" evidence="1">
    <location>
        <begin position="145"/>
        <end position="163"/>
    </location>
</feature>
<gene>
    <name evidence="2" type="ORF">QU481_06140</name>
</gene>
<proteinExistence type="predicted"/>
<protein>
    <submittedName>
        <fullName evidence="2">Uncharacterized protein</fullName>
    </submittedName>
</protein>
<sequence length="163" mass="17202">MKTWRRLGSLALWLGLLALWLWLLTIMPKAQAMTGPGHCGSVRSADSRVAVATRDRAFEAGETTGSERGWRDCLPGPLERLRELGDTGVESNDGRIMVSGGPAATGHLLGLLVIWAGQESLLIGMLLDEPRRPRGTAPPPCRGCPSPVSAGAGIAAPSISLRA</sequence>